<feature type="domain" description="HAT C-terminal dimerisation" evidence="2">
    <location>
        <begin position="5"/>
        <end position="55"/>
    </location>
</feature>
<keyword evidence="1" id="KW-0472">Membrane</keyword>
<dbReference type="GO" id="GO:0046983">
    <property type="term" value="F:protein dimerization activity"/>
    <property type="evidence" value="ECO:0007669"/>
    <property type="project" value="InterPro"/>
</dbReference>
<dbReference type="Pfam" id="PF05699">
    <property type="entry name" value="Dimer_Tnp_hAT"/>
    <property type="match status" value="1"/>
</dbReference>
<accession>A0A195FC44</accession>
<name>A0A195FC44_9HYME</name>
<proteinExistence type="predicted"/>
<protein>
    <recommendedName>
        <fullName evidence="2">HAT C-terminal dimerisation domain-containing protein</fullName>
    </recommendedName>
</protein>
<feature type="transmembrane region" description="Helical" evidence="1">
    <location>
        <begin position="12"/>
        <end position="32"/>
    </location>
</feature>
<gene>
    <name evidence="3" type="ORF">ALC56_07971</name>
</gene>
<dbReference type="AlphaFoldDB" id="A0A195FC44"/>
<evidence type="ECO:0000259" key="2">
    <source>
        <dbReference type="Pfam" id="PF05699"/>
    </source>
</evidence>
<reference evidence="3 4" key="1">
    <citation type="submission" date="2016-03" db="EMBL/GenBank/DDBJ databases">
        <title>Trachymyrmex septentrionalis WGS genome.</title>
        <authorList>
            <person name="Nygaard S."/>
            <person name="Hu H."/>
            <person name="Boomsma J."/>
            <person name="Zhang G."/>
        </authorList>
    </citation>
    <scope>NUCLEOTIDE SEQUENCE [LARGE SCALE GENOMIC DNA]</scope>
    <source>
        <strain evidence="3">Tsep2-gDNA-1</strain>
        <tissue evidence="3">Whole body</tissue>
    </source>
</reference>
<organism evidence="3 4">
    <name type="scientific">Trachymyrmex septentrionalis</name>
    <dbReference type="NCBI Taxonomy" id="34720"/>
    <lineage>
        <taxon>Eukaryota</taxon>
        <taxon>Metazoa</taxon>
        <taxon>Ecdysozoa</taxon>
        <taxon>Arthropoda</taxon>
        <taxon>Hexapoda</taxon>
        <taxon>Insecta</taxon>
        <taxon>Pterygota</taxon>
        <taxon>Neoptera</taxon>
        <taxon>Endopterygota</taxon>
        <taxon>Hymenoptera</taxon>
        <taxon>Apocrita</taxon>
        <taxon>Aculeata</taxon>
        <taxon>Formicoidea</taxon>
        <taxon>Formicidae</taxon>
        <taxon>Myrmicinae</taxon>
        <taxon>Trachymyrmex</taxon>
    </lineage>
</organism>
<dbReference type="InterPro" id="IPR012337">
    <property type="entry name" value="RNaseH-like_sf"/>
</dbReference>
<evidence type="ECO:0000313" key="4">
    <source>
        <dbReference type="Proteomes" id="UP000078541"/>
    </source>
</evidence>
<keyword evidence="1" id="KW-0812">Transmembrane</keyword>
<keyword evidence="1" id="KW-1133">Transmembrane helix</keyword>
<evidence type="ECO:0000313" key="3">
    <source>
        <dbReference type="EMBL" id="KYN37772.1"/>
    </source>
</evidence>
<keyword evidence="4" id="KW-1185">Reference proteome</keyword>
<feature type="non-terminal residue" evidence="3">
    <location>
        <position position="1"/>
    </location>
</feature>
<dbReference type="SUPFAM" id="SSF53098">
    <property type="entry name" value="Ribonuclease H-like"/>
    <property type="match status" value="1"/>
</dbReference>
<sequence length="90" mass="10371">GTLAFKNIADFVLIILSLPILNATVERIFSIMNATKDKIRNKIGTEMLNAILMIKAHSHTNNYCCKDFVNIKDMFKKIDKEKVENKEDKR</sequence>
<dbReference type="EMBL" id="KQ981693">
    <property type="protein sequence ID" value="KYN37772.1"/>
    <property type="molecule type" value="Genomic_DNA"/>
</dbReference>
<evidence type="ECO:0000256" key="1">
    <source>
        <dbReference type="SAM" id="Phobius"/>
    </source>
</evidence>
<dbReference type="Proteomes" id="UP000078541">
    <property type="component" value="Unassembled WGS sequence"/>
</dbReference>
<dbReference type="InterPro" id="IPR008906">
    <property type="entry name" value="HATC_C_dom"/>
</dbReference>